<evidence type="ECO:0000256" key="5">
    <source>
        <dbReference type="ARBA" id="ARBA00022617"/>
    </source>
</evidence>
<keyword evidence="7 13" id="KW-0479">Metal-binding</keyword>
<keyword evidence="9" id="KW-0560">Oxidoreductase</keyword>
<feature type="binding site" description="axial binding residue" evidence="13">
    <location>
        <position position="452"/>
    </location>
    <ligand>
        <name>heme</name>
        <dbReference type="ChEBI" id="CHEBI:30413"/>
    </ligand>
    <ligandPart>
        <name>Fe</name>
        <dbReference type="ChEBI" id="CHEBI:18248"/>
    </ligandPart>
</feature>
<dbReference type="GO" id="GO:0016020">
    <property type="term" value="C:membrane"/>
    <property type="evidence" value="ECO:0007669"/>
    <property type="project" value="UniProtKB-SubCell"/>
</dbReference>
<keyword evidence="5 13" id="KW-0349">Heme</keyword>
<reference evidence="14 15" key="1">
    <citation type="submission" date="2020-01" db="EMBL/GenBank/DDBJ databases">
        <authorList>
            <person name="Gupta K D."/>
        </authorList>
    </citation>
    <scope>NUCLEOTIDE SEQUENCE [LARGE SCALE GENOMIC DNA]</scope>
</reference>
<comment type="similarity">
    <text evidence="4">Belongs to the cytochrome P450 family.</text>
</comment>
<dbReference type="CDD" id="cd11070">
    <property type="entry name" value="CYP56-like"/>
    <property type="match status" value="1"/>
</dbReference>
<accession>A0A8S0WJU7</accession>
<dbReference type="SUPFAM" id="SSF48264">
    <property type="entry name" value="Cytochrome P450"/>
    <property type="match status" value="2"/>
</dbReference>
<evidence type="ECO:0000256" key="4">
    <source>
        <dbReference type="ARBA" id="ARBA00010617"/>
    </source>
</evidence>
<evidence type="ECO:0000256" key="8">
    <source>
        <dbReference type="ARBA" id="ARBA00022989"/>
    </source>
</evidence>
<name>A0A8S0WJU7_CYCAE</name>
<protein>
    <recommendedName>
        <fullName evidence="16">Cytochrome P450</fullName>
    </recommendedName>
</protein>
<dbReference type="PRINTS" id="PR00385">
    <property type="entry name" value="P450"/>
</dbReference>
<dbReference type="Proteomes" id="UP000467700">
    <property type="component" value="Unassembled WGS sequence"/>
</dbReference>
<evidence type="ECO:0000256" key="6">
    <source>
        <dbReference type="ARBA" id="ARBA00022692"/>
    </source>
</evidence>
<dbReference type="InterPro" id="IPR036396">
    <property type="entry name" value="Cyt_P450_sf"/>
</dbReference>
<comment type="cofactor">
    <cofactor evidence="1 13">
        <name>heme</name>
        <dbReference type="ChEBI" id="CHEBI:30413"/>
    </cofactor>
</comment>
<organism evidence="14 15">
    <name type="scientific">Cyclocybe aegerita</name>
    <name type="common">Black poplar mushroom</name>
    <name type="synonym">Agrocybe aegerita</name>
    <dbReference type="NCBI Taxonomy" id="1973307"/>
    <lineage>
        <taxon>Eukaryota</taxon>
        <taxon>Fungi</taxon>
        <taxon>Dikarya</taxon>
        <taxon>Basidiomycota</taxon>
        <taxon>Agaricomycotina</taxon>
        <taxon>Agaricomycetes</taxon>
        <taxon>Agaricomycetidae</taxon>
        <taxon>Agaricales</taxon>
        <taxon>Agaricineae</taxon>
        <taxon>Bolbitiaceae</taxon>
        <taxon>Cyclocybe</taxon>
    </lineage>
</organism>
<dbReference type="EMBL" id="CACVBS010000013">
    <property type="protein sequence ID" value="CAA7259086.1"/>
    <property type="molecule type" value="Genomic_DNA"/>
</dbReference>
<gene>
    <name evidence="14" type="ORF">AAE3_LOCUS1404</name>
</gene>
<dbReference type="GO" id="GO:0020037">
    <property type="term" value="F:heme binding"/>
    <property type="evidence" value="ECO:0007669"/>
    <property type="project" value="InterPro"/>
</dbReference>
<dbReference type="GO" id="GO:0004497">
    <property type="term" value="F:monooxygenase activity"/>
    <property type="evidence" value="ECO:0007669"/>
    <property type="project" value="UniProtKB-KW"/>
</dbReference>
<keyword evidence="15" id="KW-1185">Reference proteome</keyword>
<dbReference type="Pfam" id="PF00067">
    <property type="entry name" value="p450"/>
    <property type="match status" value="2"/>
</dbReference>
<keyword evidence="12" id="KW-0472">Membrane</keyword>
<evidence type="ECO:0000256" key="2">
    <source>
        <dbReference type="ARBA" id="ARBA00004370"/>
    </source>
</evidence>
<keyword evidence="6" id="KW-0812">Transmembrane</keyword>
<dbReference type="Gene3D" id="1.10.630.10">
    <property type="entry name" value="Cytochrome P450"/>
    <property type="match status" value="2"/>
</dbReference>
<evidence type="ECO:0000256" key="13">
    <source>
        <dbReference type="PIRSR" id="PIRSR602401-1"/>
    </source>
</evidence>
<evidence type="ECO:0008006" key="16">
    <source>
        <dbReference type="Google" id="ProtNLM"/>
    </source>
</evidence>
<comment type="caution">
    <text evidence="14">The sequence shown here is derived from an EMBL/GenBank/DDBJ whole genome shotgun (WGS) entry which is preliminary data.</text>
</comment>
<dbReference type="PANTHER" id="PTHR24305:SF166">
    <property type="entry name" value="CYTOCHROME P450 12A4, MITOCHONDRIAL-RELATED"/>
    <property type="match status" value="1"/>
</dbReference>
<dbReference type="PROSITE" id="PS00086">
    <property type="entry name" value="CYTOCHROME_P450"/>
    <property type="match status" value="2"/>
</dbReference>
<evidence type="ECO:0000256" key="12">
    <source>
        <dbReference type="ARBA" id="ARBA00023136"/>
    </source>
</evidence>
<evidence type="ECO:0000313" key="15">
    <source>
        <dbReference type="Proteomes" id="UP000467700"/>
    </source>
</evidence>
<sequence>MQRTLLLVGSFILLLVCQKIIGFFRAVKSIGNHPGHRLLFSPANILGSFLPRTKYVSLGQNHTFVSKHTAFEAAGCDIHSSVSIIPNVRTMLVLADPAAIKEVTSSRARFPKPVHFYKALSFYGHNIVASEGEEWKKYRKISSPAFSDRNNKLVWDESVKIMEGLFTEVWGDKDTITIDHCVDITLPIALFVIGVAGFGRNVSWKEDVVIPPGHQMTFKDALHVVTTDFFVKLIVPDWAMHFTARLRRAKLAFDELHRYMAEMIRLRQNSEKVERHDLFSSLLDANSGDLGGPALTEDELISNIYIFLVAGHETTAHTLCFTFGLLALYQEEQEKLYRHIKSTIPSDRLPTYEEMPLLTYSMAVFYETLRLFPPVAAVPKFSAEDTTLTTTDSEGVKITVPVPKGTEITIAVPGLHYNPRYWEDPHTFKPERFLKDWPRDAFVPFSAGARACIGRKFFETEGIAILTMLVSCYKITVKEEPQFAGETFEERKARVLANRAGLTVTDLPGYRVLFTQYSLVANLFPPIPGISPGSNHFFTDKYTTFERTGWDISTVVAVLPHAEATVVLADAEAIKEVTSSRARFPKPVEMYEVLSLFGRNIVASEGEEWKKYRKISAPAFSDRNNKLVWDEAVRIMVGLFDEVWMNAKTISVDHCVETTLPIALFVIGVAGFGRRISWQDDVVIPFGHEMSFKDALHIVSTDIFIKMITPEKVLGLTTKLRRIRHAFEELEMYMVEMIRERQTSEKVERHDLFTSLLEANANDLDITSLTESELTGNIFIFLLAGHETTAHTLCFTFALLAFHEEEQEALYQHIKSVLPDGHIPTYEEMPLLTHSMATFYETLRMFPPVVNVPKYSAEDTTLVAGNQNGEKLTVPVPKGAKIAINTPGLHYNPRYWEDPHTFKPSRFLKDWNKDAFLPFSAGARACLGRKFFETEGVAVLTMLVSRYKISIKVDPNFAHETLERCRERVLATRNGLTLTPVQVPLSFTRRD</sequence>
<keyword evidence="8" id="KW-1133">Transmembrane helix</keyword>
<keyword evidence="10 13" id="KW-0408">Iron</keyword>
<dbReference type="InterPro" id="IPR050121">
    <property type="entry name" value="Cytochrome_P450_monoxygenase"/>
</dbReference>
<dbReference type="GO" id="GO:0005506">
    <property type="term" value="F:iron ion binding"/>
    <property type="evidence" value="ECO:0007669"/>
    <property type="project" value="InterPro"/>
</dbReference>
<proteinExistence type="inferred from homology"/>
<dbReference type="GO" id="GO:0016705">
    <property type="term" value="F:oxidoreductase activity, acting on paired donors, with incorporation or reduction of molecular oxygen"/>
    <property type="evidence" value="ECO:0007669"/>
    <property type="project" value="InterPro"/>
</dbReference>
<dbReference type="InterPro" id="IPR017972">
    <property type="entry name" value="Cyt_P450_CS"/>
</dbReference>
<dbReference type="InterPro" id="IPR002401">
    <property type="entry name" value="Cyt_P450_E_grp-I"/>
</dbReference>
<dbReference type="InterPro" id="IPR001128">
    <property type="entry name" value="Cyt_P450"/>
</dbReference>
<evidence type="ECO:0000256" key="10">
    <source>
        <dbReference type="ARBA" id="ARBA00023004"/>
    </source>
</evidence>
<comment type="pathway">
    <text evidence="3">Secondary metabolite biosynthesis; terpenoid biosynthesis.</text>
</comment>
<evidence type="ECO:0000313" key="14">
    <source>
        <dbReference type="EMBL" id="CAA7259086.1"/>
    </source>
</evidence>
<evidence type="ECO:0000256" key="9">
    <source>
        <dbReference type="ARBA" id="ARBA00023002"/>
    </source>
</evidence>
<evidence type="ECO:0000256" key="11">
    <source>
        <dbReference type="ARBA" id="ARBA00023033"/>
    </source>
</evidence>
<evidence type="ECO:0000256" key="7">
    <source>
        <dbReference type="ARBA" id="ARBA00022723"/>
    </source>
</evidence>
<dbReference type="PRINTS" id="PR00463">
    <property type="entry name" value="EP450I"/>
</dbReference>
<dbReference type="AlphaFoldDB" id="A0A8S0WJU7"/>
<comment type="subcellular location">
    <subcellularLocation>
        <location evidence="2">Membrane</location>
    </subcellularLocation>
</comment>
<dbReference type="PANTHER" id="PTHR24305">
    <property type="entry name" value="CYTOCHROME P450"/>
    <property type="match status" value="1"/>
</dbReference>
<evidence type="ECO:0000256" key="3">
    <source>
        <dbReference type="ARBA" id="ARBA00004721"/>
    </source>
</evidence>
<evidence type="ECO:0000256" key="1">
    <source>
        <dbReference type="ARBA" id="ARBA00001971"/>
    </source>
</evidence>
<keyword evidence="11" id="KW-0503">Monooxygenase</keyword>
<dbReference type="OrthoDB" id="1470350at2759"/>